<name>A0ABU4A1U0_9SPHN</name>
<protein>
    <submittedName>
        <fullName evidence="1">Uncharacterized protein</fullName>
    </submittedName>
</protein>
<evidence type="ECO:0000313" key="2">
    <source>
        <dbReference type="Proteomes" id="UP001185984"/>
    </source>
</evidence>
<dbReference type="Proteomes" id="UP001185984">
    <property type="component" value="Unassembled WGS sequence"/>
</dbReference>
<evidence type="ECO:0000313" key="1">
    <source>
        <dbReference type="EMBL" id="MDV5825748.1"/>
    </source>
</evidence>
<reference evidence="2" key="1">
    <citation type="journal article" date="2022" name="J Environ Chem Eng">
        <title>Biodegradation of petroleum oil using a constructed nonpathogenic and heavy metal-tolerant bacterial consortium isolated from marine sponges.</title>
        <authorList>
            <person name="Dechsakulwatana C."/>
            <person name="Rungsihiranrut A."/>
            <person name="Muangchinda C."/>
            <person name="Ningthoujam R."/>
            <person name="Klankeo P."/>
            <person name="Pinyakong O."/>
        </authorList>
    </citation>
    <scope>NUCLEOTIDE SEQUENCE [LARGE SCALE GENOMIC DNA]</scope>
    <source>
        <strain evidence="2">MO2-4</strain>
    </source>
</reference>
<dbReference type="EMBL" id="JAPTHD010000018">
    <property type="protein sequence ID" value="MDV5825748.1"/>
    <property type="molecule type" value="Genomic_DNA"/>
</dbReference>
<dbReference type="RefSeq" id="WP_165118097.1">
    <property type="nucleotide sequence ID" value="NZ_JAPTHD010000018.1"/>
</dbReference>
<sequence>MIDDDELKTITRTLHSGHDMLPFITGLHPASTMQFRRLPSEMQALLESSPDYQAPDPGRGPVWLQIASGGDAAELVVYRARGSGTLYVMAPDPGR</sequence>
<accession>A0ABU4A1U0</accession>
<proteinExistence type="predicted"/>
<gene>
    <name evidence="1" type="ORF">O0R41_19265</name>
</gene>
<organism evidence="1 2">
    <name type="scientific">Sphingobium naphthae</name>
    <dbReference type="NCBI Taxonomy" id="1886786"/>
    <lineage>
        <taxon>Bacteria</taxon>
        <taxon>Pseudomonadati</taxon>
        <taxon>Pseudomonadota</taxon>
        <taxon>Alphaproteobacteria</taxon>
        <taxon>Sphingomonadales</taxon>
        <taxon>Sphingomonadaceae</taxon>
        <taxon>Sphingobium</taxon>
    </lineage>
</organism>
<comment type="caution">
    <text evidence="1">The sequence shown here is derived from an EMBL/GenBank/DDBJ whole genome shotgun (WGS) entry which is preliminary data.</text>
</comment>
<keyword evidence="2" id="KW-1185">Reference proteome</keyword>